<dbReference type="InterPro" id="IPR044174">
    <property type="entry name" value="BC10-like"/>
</dbReference>
<evidence type="ECO:0000256" key="5">
    <source>
        <dbReference type="ARBA" id="ARBA00023180"/>
    </source>
</evidence>
<dbReference type="Gramene" id="Manes.03G046200.1.v8.1">
    <property type="protein sequence ID" value="Manes.03G046200.1.v8.1.CDS"/>
    <property type="gene ID" value="Manes.03G046200.v8.1"/>
</dbReference>
<keyword evidence="6" id="KW-1133">Transmembrane helix</keyword>
<keyword evidence="6" id="KW-0812">Transmembrane</keyword>
<protein>
    <submittedName>
        <fullName evidence="7">Uncharacterized protein</fullName>
    </submittedName>
</protein>
<dbReference type="EMBL" id="CM004389">
    <property type="protein sequence ID" value="OAY54071.1"/>
    <property type="molecule type" value="Genomic_DNA"/>
</dbReference>
<evidence type="ECO:0000313" key="7">
    <source>
        <dbReference type="EMBL" id="OAY54071.1"/>
    </source>
</evidence>
<evidence type="ECO:0000256" key="3">
    <source>
        <dbReference type="ARBA" id="ARBA00022679"/>
    </source>
</evidence>
<keyword evidence="3" id="KW-0808">Transferase</keyword>
<accession>A0A2C9W724</accession>
<keyword evidence="8" id="KW-1185">Reference proteome</keyword>
<comment type="caution">
    <text evidence="7">The sequence shown here is derived from an EMBL/GenBank/DDBJ whole genome shotgun (WGS) entry which is preliminary data.</text>
</comment>
<dbReference type="PANTHER" id="PTHR31042:SF8">
    <property type="entry name" value="CORE-2_I-BRANCHING BETA-1,6-N-ACETYLGLUCOSAMINYLTRANSFERASE FAMILY PROTEIN"/>
    <property type="match status" value="1"/>
</dbReference>
<evidence type="ECO:0000313" key="8">
    <source>
        <dbReference type="Proteomes" id="UP000091857"/>
    </source>
</evidence>
<reference evidence="8" key="1">
    <citation type="journal article" date="2016" name="Nat. Biotechnol.">
        <title>Sequencing wild and cultivated cassava and related species reveals extensive interspecific hybridization and genetic diversity.</title>
        <authorList>
            <person name="Bredeson J.V."/>
            <person name="Lyons J.B."/>
            <person name="Prochnik S.E."/>
            <person name="Wu G.A."/>
            <person name="Ha C.M."/>
            <person name="Edsinger-Gonzales E."/>
            <person name="Grimwood J."/>
            <person name="Schmutz J."/>
            <person name="Rabbi I.Y."/>
            <person name="Egesi C."/>
            <person name="Nauluvula P."/>
            <person name="Lebot V."/>
            <person name="Ndunguru J."/>
            <person name="Mkamilo G."/>
            <person name="Bart R.S."/>
            <person name="Setter T.L."/>
            <person name="Gleadow R.M."/>
            <person name="Kulakow P."/>
            <person name="Ferguson M.E."/>
            <person name="Rounsley S."/>
            <person name="Rokhsar D.S."/>
        </authorList>
    </citation>
    <scope>NUCLEOTIDE SEQUENCE [LARGE SCALE GENOMIC DNA]</scope>
    <source>
        <strain evidence="8">cv. AM560-2</strain>
    </source>
</reference>
<sequence>MQPRIVPLEEGNDPVIPIKTSQPKTFPLRLLQLFLLFLALCIPFSIISTYTIKRFGVNNVVTKVKTAPKLCLEEPNALDRWIRPPSNLFHKMNDEELFWRASFVPRIKKYPFSRTQKIAFMFLTKGPLPLAPLWERFLKGHEGLYSIYVHSIPTFEPKFPPSSVFHGRQIPSQIAEWGKMSICDAERRLLANALLDISNERFILLSESCIPLYNFTVIYNYIMKSKHSFIGAFDDHGPYGRGRYNENMAPEVNITQWRKGSQWFESNRRLAVKIVEDTTYYPKFEKFCRPHCYVDEHYFPTMLTIEAAHLLANRSLTWVDWSRGGAHPATFGGADITEEFFARIYQGQLCTYNTEPSSTCFLFARKFAPSAMEPLLHISHEVLGF</sequence>
<keyword evidence="4 6" id="KW-0472">Membrane</keyword>
<dbReference type="OrthoDB" id="191334at2759"/>
<dbReference type="GO" id="GO:0016020">
    <property type="term" value="C:membrane"/>
    <property type="evidence" value="ECO:0007669"/>
    <property type="project" value="UniProtKB-SubCell"/>
</dbReference>
<feature type="transmembrane region" description="Helical" evidence="6">
    <location>
        <begin position="30"/>
        <end position="52"/>
    </location>
</feature>
<evidence type="ECO:0000256" key="2">
    <source>
        <dbReference type="ARBA" id="ARBA00022676"/>
    </source>
</evidence>
<evidence type="ECO:0000256" key="4">
    <source>
        <dbReference type="ARBA" id="ARBA00023136"/>
    </source>
</evidence>
<keyword evidence="2" id="KW-0328">Glycosyltransferase</keyword>
<gene>
    <name evidence="7" type="ORF">MANES_03G046200v8</name>
</gene>
<evidence type="ECO:0000256" key="1">
    <source>
        <dbReference type="ARBA" id="ARBA00004606"/>
    </source>
</evidence>
<dbReference type="AlphaFoldDB" id="A0A2C9W724"/>
<name>A0A2C9W724_MANES</name>
<dbReference type="InterPro" id="IPR003406">
    <property type="entry name" value="Glyco_trans_14"/>
</dbReference>
<dbReference type="STRING" id="3983.A0A2C9W724"/>
<dbReference type="Pfam" id="PF02485">
    <property type="entry name" value="Branch"/>
    <property type="match status" value="1"/>
</dbReference>
<dbReference type="PANTHER" id="PTHR31042">
    <property type="entry name" value="CORE-2/I-BRANCHING BETA-1,6-N-ACETYLGLUCOSAMINYLTRANSFERASE FAMILY PROTEIN-RELATED"/>
    <property type="match status" value="1"/>
</dbReference>
<evidence type="ECO:0000256" key="6">
    <source>
        <dbReference type="SAM" id="Phobius"/>
    </source>
</evidence>
<comment type="subcellular location">
    <subcellularLocation>
        <location evidence="1">Membrane</location>
        <topology evidence="1">Single-pass type II membrane protein</topology>
    </subcellularLocation>
</comment>
<dbReference type="Proteomes" id="UP000091857">
    <property type="component" value="Chromosome 3"/>
</dbReference>
<organism evidence="7 8">
    <name type="scientific">Manihot esculenta</name>
    <name type="common">Cassava</name>
    <name type="synonym">Jatropha manihot</name>
    <dbReference type="NCBI Taxonomy" id="3983"/>
    <lineage>
        <taxon>Eukaryota</taxon>
        <taxon>Viridiplantae</taxon>
        <taxon>Streptophyta</taxon>
        <taxon>Embryophyta</taxon>
        <taxon>Tracheophyta</taxon>
        <taxon>Spermatophyta</taxon>
        <taxon>Magnoliopsida</taxon>
        <taxon>eudicotyledons</taxon>
        <taxon>Gunneridae</taxon>
        <taxon>Pentapetalae</taxon>
        <taxon>rosids</taxon>
        <taxon>fabids</taxon>
        <taxon>Malpighiales</taxon>
        <taxon>Euphorbiaceae</taxon>
        <taxon>Crotonoideae</taxon>
        <taxon>Manihoteae</taxon>
        <taxon>Manihot</taxon>
    </lineage>
</organism>
<dbReference type="GO" id="GO:0016757">
    <property type="term" value="F:glycosyltransferase activity"/>
    <property type="evidence" value="ECO:0007669"/>
    <property type="project" value="UniProtKB-KW"/>
</dbReference>
<proteinExistence type="predicted"/>
<keyword evidence="5" id="KW-0325">Glycoprotein</keyword>